<dbReference type="EMBL" id="GGEC01064525">
    <property type="protein sequence ID" value="MBX45009.1"/>
    <property type="molecule type" value="Transcribed_RNA"/>
</dbReference>
<name>A0A2P2NR97_RHIMU</name>
<dbReference type="AlphaFoldDB" id="A0A2P2NR97"/>
<sequence>MAIASVSKGASRPENAFVYRRDIKLSLKIQC</sequence>
<accession>A0A2P2NR97</accession>
<reference evidence="1" key="1">
    <citation type="submission" date="2018-02" db="EMBL/GenBank/DDBJ databases">
        <title>Rhizophora mucronata_Transcriptome.</title>
        <authorList>
            <person name="Meera S.P."/>
            <person name="Sreeshan A."/>
            <person name="Augustine A."/>
        </authorList>
    </citation>
    <scope>NUCLEOTIDE SEQUENCE</scope>
    <source>
        <tissue evidence="1">Leaf</tissue>
    </source>
</reference>
<protein>
    <submittedName>
        <fullName evidence="1">Uncharacterized protein</fullName>
    </submittedName>
</protein>
<proteinExistence type="predicted"/>
<evidence type="ECO:0000313" key="1">
    <source>
        <dbReference type="EMBL" id="MBX45009.1"/>
    </source>
</evidence>
<organism evidence="1">
    <name type="scientific">Rhizophora mucronata</name>
    <name type="common">Asiatic mangrove</name>
    <dbReference type="NCBI Taxonomy" id="61149"/>
    <lineage>
        <taxon>Eukaryota</taxon>
        <taxon>Viridiplantae</taxon>
        <taxon>Streptophyta</taxon>
        <taxon>Embryophyta</taxon>
        <taxon>Tracheophyta</taxon>
        <taxon>Spermatophyta</taxon>
        <taxon>Magnoliopsida</taxon>
        <taxon>eudicotyledons</taxon>
        <taxon>Gunneridae</taxon>
        <taxon>Pentapetalae</taxon>
        <taxon>rosids</taxon>
        <taxon>fabids</taxon>
        <taxon>Malpighiales</taxon>
        <taxon>Rhizophoraceae</taxon>
        <taxon>Rhizophora</taxon>
    </lineage>
</organism>